<accession>A0A9W6SDY9</accession>
<organism evidence="1 2">
    <name type="scientific">Actinoallomurus iriomotensis</name>
    <dbReference type="NCBI Taxonomy" id="478107"/>
    <lineage>
        <taxon>Bacteria</taxon>
        <taxon>Bacillati</taxon>
        <taxon>Actinomycetota</taxon>
        <taxon>Actinomycetes</taxon>
        <taxon>Streptosporangiales</taxon>
        <taxon>Thermomonosporaceae</taxon>
        <taxon>Actinoallomurus</taxon>
    </lineage>
</organism>
<evidence type="ECO:0000313" key="1">
    <source>
        <dbReference type="EMBL" id="GLY90910.1"/>
    </source>
</evidence>
<evidence type="ECO:0000313" key="2">
    <source>
        <dbReference type="Proteomes" id="UP001165074"/>
    </source>
</evidence>
<comment type="caution">
    <text evidence="1">The sequence shown here is derived from an EMBL/GenBank/DDBJ whole genome shotgun (WGS) entry which is preliminary data.</text>
</comment>
<name>A0A9W6SDY9_9ACTN</name>
<keyword evidence="2" id="KW-1185">Reference proteome</keyword>
<gene>
    <name evidence="1" type="ORF">Airi02_088390</name>
</gene>
<proteinExistence type="predicted"/>
<dbReference type="AlphaFoldDB" id="A0A9W6SDY9"/>
<dbReference type="Proteomes" id="UP001165074">
    <property type="component" value="Unassembled WGS sequence"/>
</dbReference>
<protein>
    <submittedName>
        <fullName evidence="1">Uncharacterized protein</fullName>
    </submittedName>
</protein>
<reference evidence="1" key="1">
    <citation type="submission" date="2023-03" db="EMBL/GenBank/DDBJ databases">
        <title>Actinoallomurus iriomotensis NBRC 103684.</title>
        <authorList>
            <person name="Ichikawa N."/>
            <person name="Sato H."/>
            <person name="Tonouchi N."/>
        </authorList>
    </citation>
    <scope>NUCLEOTIDE SEQUENCE</scope>
    <source>
        <strain evidence="1">NBRC 103684</strain>
    </source>
</reference>
<dbReference type="EMBL" id="BSTK01000018">
    <property type="protein sequence ID" value="GLY90910.1"/>
    <property type="molecule type" value="Genomic_DNA"/>
</dbReference>
<dbReference type="RefSeq" id="WP_285582149.1">
    <property type="nucleotide sequence ID" value="NZ_BSTK01000018.1"/>
</dbReference>
<sequence>MTLSWTHVGRIWTNGEPFLAMDAPLREHWRGGTDEDAYAALCHLGWEVTSVPVGPGRAALIGTDGVVGDEGWLEVFTVAHDALAVVQVSGPDYGSLLSAALSLPVDDDDAGDVIEVRSGDLALFSAAMDGEGPHGAELVRANAGPPPVTRPPMSRGLDPGLMLAMVQGEYTLRIRWYTELGDDGCFARWLLLPATDARGRPDHPAAIASISRSHWLS</sequence>